<keyword evidence="2" id="KW-1185">Reference proteome</keyword>
<sequence>MPLSFDKEFWKAAGPVLAIRPPSQAKNALQLRAGINAGLAAFAKGALPEGIVETKHQITSFDGEQIAVYQYANELTDTSNKQPAFVYVHGGGIVAGEIKPYSSLLAANCAHNTGVQMFAVEYRLAPEFPYPTPAEDCYAALKWLNENGEKLNIDSSRLGFYALSGGGGLAVGAALMARDRGLSPPLAKQILIYPMLDDRTNIQPENPLYNFLTWTNKANQIGWNAYLEDKAGTDEVPEYAAPARVTNVEGLPSTYIDVGGLDLFCAESVAFASKLASADVQMEIHVYPGLPHIFDLFAGSIEPTERAKENRRRAARSL</sequence>
<evidence type="ECO:0000313" key="1">
    <source>
        <dbReference type="EMBL" id="KAL0941301.1"/>
    </source>
</evidence>
<protein>
    <submittedName>
        <fullName evidence="1">Uncharacterized protein</fullName>
    </submittedName>
</protein>
<evidence type="ECO:0000313" key="2">
    <source>
        <dbReference type="Proteomes" id="UP000805649"/>
    </source>
</evidence>
<proteinExistence type="predicted"/>
<comment type="caution">
    <text evidence="1">The sequence shown here is derived from an EMBL/GenBank/DDBJ whole genome shotgun (WGS) entry which is preliminary data.</text>
</comment>
<gene>
    <name evidence="1" type="ORF">CTRU02_204064</name>
</gene>
<name>A0ACC3ZB18_COLTU</name>
<reference evidence="1 2" key="1">
    <citation type="journal article" date="2020" name="Phytopathology">
        <title>Genome Sequence Resources of Colletotrichum truncatum, C. plurivorum, C. musicola, and C. sojae: Four Species Pathogenic to Soybean (Glycine max).</title>
        <authorList>
            <person name="Rogerio F."/>
            <person name="Boufleur T.R."/>
            <person name="Ciampi-Guillardi M."/>
            <person name="Sukno S.A."/>
            <person name="Thon M.R."/>
            <person name="Massola Junior N.S."/>
            <person name="Baroncelli R."/>
        </authorList>
    </citation>
    <scope>NUCLEOTIDE SEQUENCE [LARGE SCALE GENOMIC DNA]</scope>
    <source>
        <strain evidence="1 2">CMES1059</strain>
    </source>
</reference>
<organism evidence="1 2">
    <name type="scientific">Colletotrichum truncatum</name>
    <name type="common">Anthracnose fungus</name>
    <name type="synonym">Colletotrichum capsici</name>
    <dbReference type="NCBI Taxonomy" id="5467"/>
    <lineage>
        <taxon>Eukaryota</taxon>
        <taxon>Fungi</taxon>
        <taxon>Dikarya</taxon>
        <taxon>Ascomycota</taxon>
        <taxon>Pezizomycotina</taxon>
        <taxon>Sordariomycetes</taxon>
        <taxon>Hypocreomycetidae</taxon>
        <taxon>Glomerellales</taxon>
        <taxon>Glomerellaceae</taxon>
        <taxon>Colletotrichum</taxon>
        <taxon>Colletotrichum truncatum species complex</taxon>
    </lineage>
</organism>
<dbReference type="EMBL" id="VUJX02000002">
    <property type="protein sequence ID" value="KAL0941301.1"/>
    <property type="molecule type" value="Genomic_DNA"/>
</dbReference>
<accession>A0ACC3ZB18</accession>
<dbReference type="Proteomes" id="UP000805649">
    <property type="component" value="Unassembled WGS sequence"/>
</dbReference>